<evidence type="ECO:0000256" key="1">
    <source>
        <dbReference type="SAM" id="Phobius"/>
    </source>
</evidence>
<keyword evidence="1" id="KW-1133">Transmembrane helix</keyword>
<accession>A0ABN9PL59</accession>
<evidence type="ECO:0000313" key="3">
    <source>
        <dbReference type="Proteomes" id="UP001189429"/>
    </source>
</evidence>
<proteinExistence type="predicted"/>
<gene>
    <name evidence="2" type="ORF">PCOR1329_LOCUS2840</name>
</gene>
<sequence length="146" mass="16559">MISDALLGSHAQPASTRGTCKASASLAVMGLRHWWPMTTDREYLVHTKRRLVWKYVSFSGCMFLFEFPMLATVPSVSWSSPLWHIMGMLLIRCIIFMAIPHDSIWMDALLAAWAVIDVATETRQLRQDYILYAGFTYSSAGLHSRS</sequence>
<reference evidence="2" key="1">
    <citation type="submission" date="2023-10" db="EMBL/GenBank/DDBJ databases">
        <authorList>
            <person name="Chen Y."/>
            <person name="Shah S."/>
            <person name="Dougan E. K."/>
            <person name="Thang M."/>
            <person name="Chan C."/>
        </authorList>
    </citation>
    <scope>NUCLEOTIDE SEQUENCE [LARGE SCALE GENOMIC DNA]</scope>
</reference>
<dbReference type="Proteomes" id="UP001189429">
    <property type="component" value="Unassembled WGS sequence"/>
</dbReference>
<keyword evidence="3" id="KW-1185">Reference proteome</keyword>
<protein>
    <submittedName>
        <fullName evidence="2">Uncharacterized protein</fullName>
    </submittedName>
</protein>
<feature type="transmembrane region" description="Helical" evidence="1">
    <location>
        <begin position="51"/>
        <end position="70"/>
    </location>
</feature>
<evidence type="ECO:0000313" key="2">
    <source>
        <dbReference type="EMBL" id="CAK0792181.1"/>
    </source>
</evidence>
<keyword evidence="1" id="KW-0812">Transmembrane</keyword>
<keyword evidence="1" id="KW-0472">Membrane</keyword>
<organism evidence="2 3">
    <name type="scientific">Prorocentrum cordatum</name>
    <dbReference type="NCBI Taxonomy" id="2364126"/>
    <lineage>
        <taxon>Eukaryota</taxon>
        <taxon>Sar</taxon>
        <taxon>Alveolata</taxon>
        <taxon>Dinophyceae</taxon>
        <taxon>Prorocentrales</taxon>
        <taxon>Prorocentraceae</taxon>
        <taxon>Prorocentrum</taxon>
    </lineage>
</organism>
<feature type="transmembrane region" description="Helical" evidence="1">
    <location>
        <begin position="82"/>
        <end position="99"/>
    </location>
</feature>
<name>A0ABN9PL59_9DINO</name>
<dbReference type="EMBL" id="CAUYUJ010000720">
    <property type="protein sequence ID" value="CAK0792181.1"/>
    <property type="molecule type" value="Genomic_DNA"/>
</dbReference>
<comment type="caution">
    <text evidence="2">The sequence shown here is derived from an EMBL/GenBank/DDBJ whole genome shotgun (WGS) entry which is preliminary data.</text>
</comment>